<dbReference type="Proteomes" id="UP000616151">
    <property type="component" value="Unassembled WGS sequence"/>
</dbReference>
<evidence type="ECO:0000313" key="1">
    <source>
        <dbReference type="EMBL" id="MBK1871537.1"/>
    </source>
</evidence>
<evidence type="ECO:0000313" key="2">
    <source>
        <dbReference type="Proteomes" id="UP000616151"/>
    </source>
</evidence>
<dbReference type="EMBL" id="JAENHL010000009">
    <property type="protein sequence ID" value="MBK1871537.1"/>
    <property type="molecule type" value="Genomic_DNA"/>
</dbReference>
<keyword evidence="2" id="KW-1185">Reference proteome</keyword>
<comment type="caution">
    <text evidence="1">The sequence shown here is derived from an EMBL/GenBank/DDBJ whole genome shotgun (WGS) entry which is preliminary data.</text>
</comment>
<reference evidence="1" key="1">
    <citation type="submission" date="2021-01" db="EMBL/GenBank/DDBJ databases">
        <authorList>
            <person name="Sun Q."/>
        </authorList>
    </citation>
    <scope>NUCLEOTIDE SEQUENCE</scope>
    <source>
        <strain evidence="1">YIM B02566</strain>
    </source>
</reference>
<sequence length="247" mass="29041">MARSLDDKKWFLEHPALWGRNAWLDFGCADGVLTREIAASTPLGHPVVGYDNDHVQILNARQDGRGVIKYASDWHKAQADWLSIEGPRVVVFSSVLHEVVASADYGAPHNQAIRNAEYVVIRDMYWGQTNKEIEDDERRGYTVDVKFPLAWKRMVAHEERFGFIRKSQKSFVHLLLKEQHRDNWESEWREDYFALTPERLHALLGERFIPVYFETYTLPYFKQWAKQTFNINVIDHTHLKAIFKRVR</sequence>
<proteinExistence type="predicted"/>
<gene>
    <name evidence="1" type="ORF">JHL16_34545</name>
</gene>
<organism evidence="1 2">
    <name type="scientific">Taklimakanibacter albus</name>
    <dbReference type="NCBI Taxonomy" id="2800327"/>
    <lineage>
        <taxon>Bacteria</taxon>
        <taxon>Pseudomonadati</taxon>
        <taxon>Pseudomonadota</taxon>
        <taxon>Alphaproteobacteria</taxon>
        <taxon>Hyphomicrobiales</taxon>
        <taxon>Aestuariivirgaceae</taxon>
        <taxon>Taklimakanibacter</taxon>
    </lineage>
</organism>
<accession>A0ACC5RFV9</accession>
<protein>
    <submittedName>
        <fullName evidence="1">Uncharacterized protein</fullName>
    </submittedName>
</protein>
<name>A0ACC5RFV9_9HYPH</name>